<evidence type="ECO:0000313" key="2">
    <source>
        <dbReference type="Proteomes" id="UP000242447"/>
    </source>
</evidence>
<keyword evidence="2" id="KW-1185">Reference proteome</keyword>
<proteinExistence type="predicted"/>
<name>A0A1W6P1R2_9RHOB</name>
<accession>A0A1W6P1R2</accession>
<dbReference type="RefSeq" id="WP_085786689.1">
    <property type="nucleotide sequence ID" value="NZ_CP019937.1"/>
</dbReference>
<gene>
    <name evidence="1" type="ORF">BVG79_01928</name>
</gene>
<dbReference type="Proteomes" id="UP000242447">
    <property type="component" value="Chromosome"/>
</dbReference>
<evidence type="ECO:0000313" key="1">
    <source>
        <dbReference type="EMBL" id="ARO15270.1"/>
    </source>
</evidence>
<protein>
    <submittedName>
        <fullName evidence="1">Uncharacterized protein</fullName>
    </submittedName>
</protein>
<dbReference type="STRING" id="92947.BVG79_01928"/>
<organism evidence="1 2">
    <name type="scientific">Ketogulonicigenium robustum</name>
    <dbReference type="NCBI Taxonomy" id="92947"/>
    <lineage>
        <taxon>Bacteria</taxon>
        <taxon>Pseudomonadati</taxon>
        <taxon>Pseudomonadota</taxon>
        <taxon>Alphaproteobacteria</taxon>
        <taxon>Rhodobacterales</taxon>
        <taxon>Roseobacteraceae</taxon>
        <taxon>Ketogulonicigenium</taxon>
    </lineage>
</organism>
<dbReference type="AlphaFoldDB" id="A0A1W6P1R2"/>
<reference evidence="1 2" key="1">
    <citation type="submission" date="2017-02" db="EMBL/GenBank/DDBJ databases">
        <title>Ketogulonicigenium robustum SPU B003 Genome sequencing and assembly.</title>
        <authorList>
            <person name="Li Y."/>
            <person name="Liu L."/>
            <person name="Wang C."/>
            <person name="Zhang M."/>
            <person name="Zhang T."/>
            <person name="Zhang Y."/>
        </authorList>
    </citation>
    <scope>NUCLEOTIDE SEQUENCE [LARGE SCALE GENOMIC DNA]</scope>
    <source>
        <strain evidence="1 2">SPU_B003</strain>
    </source>
</reference>
<dbReference type="EMBL" id="CP019937">
    <property type="protein sequence ID" value="ARO15270.1"/>
    <property type="molecule type" value="Genomic_DNA"/>
</dbReference>
<sequence length="69" mass="7481">MAQFFMLPLHTAAARDALPDMISGVRFAIALLVVPPKMIGAQQKAGAFLRPSAAQNNRLRATPARSRHI</sequence>
<dbReference type="KEGG" id="kro:BVG79_01928"/>